<organism evidence="2 3">
    <name type="scientific">Prevotella heparinolytica</name>
    <dbReference type="NCBI Taxonomy" id="28113"/>
    <lineage>
        <taxon>Bacteria</taxon>
        <taxon>Pseudomonadati</taxon>
        <taxon>Bacteroidota</taxon>
        <taxon>Bacteroidia</taxon>
        <taxon>Bacteroidales</taxon>
        <taxon>Bacteroidaceae</taxon>
        <taxon>Bacteroides</taxon>
    </lineage>
</organism>
<sequence length="193" mass="21469">MKKNLFLSVCVALAMAFALPLQAQRLIPKQKGIEVLASVPLIKSEKLFSKGQFGVGVSLTKYLKRENYAFLSAEYEEQSLPYRTYQIPMRDMLLQVGYMQPILSDRGKNVFAYLGISALGGYEELNEGQSLLPDGATLLDRSRFVYGGAMHLSFELFLTDNVLLLFKGQGRVLSGSDLSLFRPALSAGLRFNL</sequence>
<accession>A0A3P2ACC0</accession>
<dbReference type="Proteomes" id="UP000279562">
    <property type="component" value="Unassembled WGS sequence"/>
</dbReference>
<evidence type="ECO:0000256" key="1">
    <source>
        <dbReference type="SAM" id="SignalP"/>
    </source>
</evidence>
<dbReference type="AlphaFoldDB" id="A0A3P2ACC0"/>
<feature type="chain" id="PRO_5017994078" evidence="1">
    <location>
        <begin position="24"/>
        <end position="193"/>
    </location>
</feature>
<dbReference type="Pfam" id="PF10626">
    <property type="entry name" value="TraO"/>
    <property type="match status" value="1"/>
</dbReference>
<keyword evidence="3" id="KW-1185">Reference proteome</keyword>
<comment type="caution">
    <text evidence="2">The sequence shown here is derived from an EMBL/GenBank/DDBJ whole genome shotgun (WGS) entry which is preliminary data.</text>
</comment>
<dbReference type="RefSeq" id="WP_125238624.1">
    <property type="nucleotide sequence ID" value="NZ_RQYF01000010.1"/>
</dbReference>
<dbReference type="InterPro" id="IPR018899">
    <property type="entry name" value="Conjug_transposon_Tra0"/>
</dbReference>
<evidence type="ECO:0000313" key="3">
    <source>
        <dbReference type="Proteomes" id="UP000279562"/>
    </source>
</evidence>
<protein>
    <submittedName>
        <fullName evidence="2">Conjugal transfer protein TraO</fullName>
    </submittedName>
</protein>
<proteinExistence type="predicted"/>
<name>A0A3P2ACC0_9BACE</name>
<dbReference type="EMBL" id="RQYF01000010">
    <property type="protein sequence ID" value="RRD92475.1"/>
    <property type="molecule type" value="Genomic_DNA"/>
</dbReference>
<feature type="signal peptide" evidence="1">
    <location>
        <begin position="1"/>
        <end position="23"/>
    </location>
</feature>
<evidence type="ECO:0000313" key="2">
    <source>
        <dbReference type="EMBL" id="RRD92475.1"/>
    </source>
</evidence>
<gene>
    <name evidence="2" type="ORF">EII33_03985</name>
</gene>
<reference evidence="2 3" key="1">
    <citation type="submission" date="2018-11" db="EMBL/GenBank/DDBJ databases">
        <title>Genomes From Bacteria Associated with the Canine Oral Cavity: a Test Case for Automated Genome-Based Taxonomic Assignment.</title>
        <authorList>
            <person name="Coil D.A."/>
            <person name="Jospin G."/>
            <person name="Darling A.E."/>
            <person name="Wallis C."/>
            <person name="Davis I.J."/>
            <person name="Harris S."/>
            <person name="Eisen J.A."/>
            <person name="Holcombe L.J."/>
            <person name="O'Flynn C."/>
        </authorList>
    </citation>
    <scope>NUCLEOTIDE SEQUENCE [LARGE SCALE GENOMIC DNA]</scope>
    <source>
        <strain evidence="2 3">OH1047_COT-310</strain>
    </source>
</reference>
<keyword evidence="1" id="KW-0732">Signal</keyword>